<keyword evidence="3" id="KW-1185">Reference proteome</keyword>
<gene>
    <name evidence="2" type="ORF">TNIN_63341</name>
</gene>
<feature type="compositionally biased region" description="Basic and acidic residues" evidence="1">
    <location>
        <begin position="22"/>
        <end position="43"/>
    </location>
</feature>
<sequence>MPQPALPLNKHVVPLQAKRKPWRDSSKKPDTDLPPKKKDKGAVDTEGLDGEGSRAKQVEIEDYNVSRAEQVETEDGPVPVHLEERQITTDKSYLGGQVLTSFAADDISMKGKCYLEGQVHIPHATDCALARDKWQSLLNKSLRGRNSKEQEE</sequence>
<accession>A0A8X6IIY7</accession>
<dbReference type="OrthoDB" id="10494202at2759"/>
<evidence type="ECO:0000256" key="1">
    <source>
        <dbReference type="SAM" id="MobiDB-lite"/>
    </source>
</evidence>
<feature type="region of interest" description="Disordered" evidence="1">
    <location>
        <begin position="1"/>
        <end position="79"/>
    </location>
</feature>
<dbReference type="AlphaFoldDB" id="A0A8X6IIY7"/>
<proteinExistence type="predicted"/>
<organism evidence="2 3">
    <name type="scientific">Trichonephila inaurata madagascariensis</name>
    <dbReference type="NCBI Taxonomy" id="2747483"/>
    <lineage>
        <taxon>Eukaryota</taxon>
        <taxon>Metazoa</taxon>
        <taxon>Ecdysozoa</taxon>
        <taxon>Arthropoda</taxon>
        <taxon>Chelicerata</taxon>
        <taxon>Arachnida</taxon>
        <taxon>Araneae</taxon>
        <taxon>Araneomorphae</taxon>
        <taxon>Entelegynae</taxon>
        <taxon>Araneoidea</taxon>
        <taxon>Nephilidae</taxon>
        <taxon>Trichonephila</taxon>
        <taxon>Trichonephila inaurata</taxon>
    </lineage>
</organism>
<evidence type="ECO:0000313" key="3">
    <source>
        <dbReference type="Proteomes" id="UP000886998"/>
    </source>
</evidence>
<dbReference type="Proteomes" id="UP000886998">
    <property type="component" value="Unassembled WGS sequence"/>
</dbReference>
<protein>
    <submittedName>
        <fullName evidence="2">Uncharacterized protein</fullName>
    </submittedName>
</protein>
<dbReference type="EMBL" id="BMAV01026052">
    <property type="protein sequence ID" value="GFS46925.1"/>
    <property type="molecule type" value="Genomic_DNA"/>
</dbReference>
<comment type="caution">
    <text evidence="2">The sequence shown here is derived from an EMBL/GenBank/DDBJ whole genome shotgun (WGS) entry which is preliminary data.</text>
</comment>
<name>A0A8X6IIY7_9ARAC</name>
<reference evidence="2" key="1">
    <citation type="submission" date="2020-08" db="EMBL/GenBank/DDBJ databases">
        <title>Multicomponent nature underlies the extraordinary mechanical properties of spider dragline silk.</title>
        <authorList>
            <person name="Kono N."/>
            <person name="Nakamura H."/>
            <person name="Mori M."/>
            <person name="Yoshida Y."/>
            <person name="Ohtoshi R."/>
            <person name="Malay A.D."/>
            <person name="Moran D.A.P."/>
            <person name="Tomita M."/>
            <person name="Numata K."/>
            <person name="Arakawa K."/>
        </authorList>
    </citation>
    <scope>NUCLEOTIDE SEQUENCE</scope>
</reference>
<evidence type="ECO:0000313" key="2">
    <source>
        <dbReference type="EMBL" id="GFS46925.1"/>
    </source>
</evidence>